<proteinExistence type="predicted"/>
<protein>
    <submittedName>
        <fullName evidence="1">Uncharacterized protein</fullName>
    </submittedName>
</protein>
<accession>A0A1B0BNA1</accession>
<dbReference type="EMBL" id="JXJN01017308">
    <property type="status" value="NOT_ANNOTATED_CDS"/>
    <property type="molecule type" value="Genomic_DNA"/>
</dbReference>
<dbReference type="VEuPathDB" id="VectorBase:GPPI035422"/>
<organism evidence="1 2">
    <name type="scientific">Glossina palpalis gambiensis</name>
    <dbReference type="NCBI Taxonomy" id="67801"/>
    <lineage>
        <taxon>Eukaryota</taxon>
        <taxon>Metazoa</taxon>
        <taxon>Ecdysozoa</taxon>
        <taxon>Arthropoda</taxon>
        <taxon>Hexapoda</taxon>
        <taxon>Insecta</taxon>
        <taxon>Pterygota</taxon>
        <taxon>Neoptera</taxon>
        <taxon>Endopterygota</taxon>
        <taxon>Diptera</taxon>
        <taxon>Brachycera</taxon>
        <taxon>Muscomorpha</taxon>
        <taxon>Hippoboscoidea</taxon>
        <taxon>Glossinidae</taxon>
        <taxon>Glossina</taxon>
    </lineage>
</organism>
<reference evidence="1" key="2">
    <citation type="submission" date="2020-05" db="UniProtKB">
        <authorList>
            <consortium name="EnsemblMetazoa"/>
        </authorList>
    </citation>
    <scope>IDENTIFICATION</scope>
    <source>
        <strain evidence="1">IAEA</strain>
    </source>
</reference>
<dbReference type="Proteomes" id="UP000092460">
    <property type="component" value="Unassembled WGS sequence"/>
</dbReference>
<dbReference type="EMBL" id="JXJN01017309">
    <property type="status" value="NOT_ANNOTATED_CDS"/>
    <property type="molecule type" value="Genomic_DNA"/>
</dbReference>
<name>A0A1B0BNA1_9MUSC</name>
<dbReference type="EnsemblMetazoa" id="GPPI035422-RA">
    <property type="protein sequence ID" value="GPPI035422-PA"/>
    <property type="gene ID" value="GPPI035422"/>
</dbReference>
<evidence type="ECO:0000313" key="1">
    <source>
        <dbReference type="EnsemblMetazoa" id="GPPI035422-PA"/>
    </source>
</evidence>
<evidence type="ECO:0000313" key="2">
    <source>
        <dbReference type="Proteomes" id="UP000092460"/>
    </source>
</evidence>
<dbReference type="EMBL" id="JXJN01017310">
    <property type="status" value="NOT_ANNOTATED_CDS"/>
    <property type="molecule type" value="Genomic_DNA"/>
</dbReference>
<sequence length="105" mass="11745">MHRIVSLCVLSLPPLISKHYSTADYLECIPFDNVEASKTNTSKNNKNDEELFRKHLTIKKVLISGSADVNSILLGNKQNEQLLLKVCSTLAKNCGFFQAFVMSPM</sequence>
<reference evidence="2" key="1">
    <citation type="submission" date="2015-01" db="EMBL/GenBank/DDBJ databases">
        <authorList>
            <person name="Aksoy S."/>
            <person name="Warren W."/>
            <person name="Wilson R.K."/>
        </authorList>
    </citation>
    <scope>NUCLEOTIDE SEQUENCE [LARGE SCALE GENOMIC DNA]</scope>
    <source>
        <strain evidence="2">IAEA</strain>
    </source>
</reference>
<keyword evidence="2" id="KW-1185">Reference proteome</keyword>
<dbReference type="AlphaFoldDB" id="A0A1B0BNA1"/>